<reference evidence="3 8" key="4">
    <citation type="submission" date="2014-04" db="EMBL/GenBank/DDBJ databases">
        <title>Transcriptional profiles of Haloferax mediterranei on the basis of nitrogen availability.</title>
        <authorList>
            <person name="Bautista V."/>
        </authorList>
    </citation>
    <scope>NUCLEOTIDE SEQUENCE [LARGE SCALE GENOMIC DNA]</scope>
    <source>
        <strain evidence="3">ATCC 33500</strain>
        <strain evidence="8">ATCC 33500 / DSM 1411 / JCM 8866 / NBRC 14739 / NCIMB 2177 / R-4</strain>
    </source>
</reference>
<organism evidence="2 6">
    <name type="scientific">Haloferax mediterranei (strain ATCC 33500 / DSM 1411 / JCM 8866 / NBRC 14739 / NCIMB 2177 / R-4)</name>
    <name type="common">Halobacterium mediterranei</name>
    <dbReference type="NCBI Taxonomy" id="523841"/>
    <lineage>
        <taxon>Archaea</taxon>
        <taxon>Methanobacteriati</taxon>
        <taxon>Methanobacteriota</taxon>
        <taxon>Stenosarchaea group</taxon>
        <taxon>Halobacteria</taxon>
        <taxon>Halobacteriales</taxon>
        <taxon>Haloferacaceae</taxon>
        <taxon>Haloferax</taxon>
    </lineage>
</organism>
<dbReference type="PANTHER" id="PTHR43736:SF1">
    <property type="entry name" value="DIHYDRONEOPTERIN TRIPHOSPHATE DIPHOSPHATASE"/>
    <property type="match status" value="1"/>
</dbReference>
<dbReference type="EMBL" id="CP001868">
    <property type="protein sequence ID" value="AFK18274.1"/>
    <property type="molecule type" value="Genomic_DNA"/>
</dbReference>
<dbReference type="PROSITE" id="PS51462">
    <property type="entry name" value="NUDIX"/>
    <property type="match status" value="1"/>
</dbReference>
<keyword evidence="7" id="KW-1185">Reference proteome</keyword>
<proteinExistence type="predicted"/>
<evidence type="ECO:0000313" key="5">
    <source>
        <dbReference type="EMBL" id="QCQ74797.1"/>
    </source>
</evidence>
<keyword evidence="3" id="KW-0378">Hydrolase</keyword>
<dbReference type="GeneID" id="40155909"/>
<dbReference type="SUPFAM" id="SSF55811">
    <property type="entry name" value="Nudix"/>
    <property type="match status" value="1"/>
</dbReference>
<evidence type="ECO:0000313" key="2">
    <source>
        <dbReference type="EMBL" id="AFK18274.1"/>
    </source>
</evidence>
<evidence type="ECO:0000313" key="6">
    <source>
        <dbReference type="Proteomes" id="UP000006469"/>
    </source>
</evidence>
<dbReference type="PANTHER" id="PTHR43736">
    <property type="entry name" value="ADP-RIBOSE PYROPHOSPHATASE"/>
    <property type="match status" value="1"/>
</dbReference>
<evidence type="ECO:0000313" key="4">
    <source>
        <dbReference type="EMBL" id="EMA02453.1"/>
    </source>
</evidence>
<reference evidence="5 9" key="6">
    <citation type="submission" date="2019-04" db="EMBL/GenBank/DDBJ databases">
        <title>Methylomes of two halophilic Archaea, Haloarcula marismortui and Haloferax mediterranei.</title>
        <authorList>
            <person name="DasSarma S."/>
            <person name="DasSarma P."/>
            <person name="DasSarma S."/>
            <person name="Fomenkov A."/>
            <person name="Vincze T."/>
            <person name="Anton B.P."/>
            <person name="Roberts R.J."/>
        </authorList>
    </citation>
    <scope>NUCLEOTIDE SEQUENCE [LARGE SCALE GENOMIC DNA]</scope>
    <source>
        <strain evidence="5">ATCC 33500</strain>
        <strain evidence="9">ATCC 33500 / DSM 1411 / JCM 8866 / NBRC 14739 / NCIMB 2177 / R-4</strain>
    </source>
</reference>
<dbReference type="Proteomes" id="UP000299011">
    <property type="component" value="Chromosome"/>
</dbReference>
<dbReference type="EMBL" id="AOLO01000007">
    <property type="protein sequence ID" value="EMA02453.1"/>
    <property type="molecule type" value="Genomic_DNA"/>
</dbReference>
<dbReference type="GO" id="GO:0016787">
    <property type="term" value="F:hydrolase activity"/>
    <property type="evidence" value="ECO:0007669"/>
    <property type="project" value="UniProtKB-KW"/>
</dbReference>
<dbReference type="Pfam" id="PF00293">
    <property type="entry name" value="NUDIX"/>
    <property type="match status" value="1"/>
</dbReference>
<dbReference type="Proteomes" id="UP000027075">
    <property type="component" value="Chromosome"/>
</dbReference>
<evidence type="ECO:0000259" key="1">
    <source>
        <dbReference type="PROSITE" id="PS51462"/>
    </source>
</evidence>
<dbReference type="Gene3D" id="3.90.79.10">
    <property type="entry name" value="Nucleoside Triphosphate Pyrophosphohydrolase"/>
    <property type="match status" value="1"/>
</dbReference>
<dbReference type="PaxDb" id="523841-HFX_0547"/>
<evidence type="ECO:0000313" key="7">
    <source>
        <dbReference type="Proteomes" id="UP000011603"/>
    </source>
</evidence>
<dbReference type="PATRIC" id="fig|523841.21.peg.1564"/>
<dbReference type="EMBL" id="CP007551">
    <property type="protein sequence ID" value="AHZ22324.1"/>
    <property type="molecule type" value="Genomic_DNA"/>
</dbReference>
<dbReference type="eggNOG" id="arCOG01072">
    <property type="taxonomic scope" value="Archaea"/>
</dbReference>
<feature type="domain" description="Nudix hydrolase" evidence="1">
    <location>
        <begin position="5"/>
        <end position="138"/>
    </location>
</feature>
<dbReference type="OrthoDB" id="339240at2157"/>
<accession>I3R214</accession>
<dbReference type="EMBL" id="CP039139">
    <property type="protein sequence ID" value="QCQ74797.1"/>
    <property type="molecule type" value="Genomic_DNA"/>
</dbReference>
<dbReference type="AlphaFoldDB" id="I3R214"/>
<dbReference type="Proteomes" id="UP000011603">
    <property type="component" value="Unassembled WGS sequence"/>
</dbReference>
<protein>
    <submittedName>
        <fullName evidence="2">MutT/NUDIX family protein</fullName>
    </submittedName>
    <submittedName>
        <fullName evidence="5">NUDIX domain-containing protein</fullName>
    </submittedName>
    <submittedName>
        <fullName evidence="3">NUDIX hydrolase</fullName>
    </submittedName>
</protein>
<reference evidence="4 7" key="3">
    <citation type="journal article" date="2014" name="PLoS Genet.">
        <title>Phylogenetically driven sequencing of extremely halophilic archaea reveals strategies for static and dynamic osmo-response.</title>
        <authorList>
            <person name="Becker E.A."/>
            <person name="Seitzer P.M."/>
            <person name="Tritt A."/>
            <person name="Larsen D."/>
            <person name="Krusor M."/>
            <person name="Yao A.I."/>
            <person name="Wu D."/>
            <person name="Madern D."/>
            <person name="Eisen J.A."/>
            <person name="Darling A.E."/>
            <person name="Facciotti M.T."/>
        </authorList>
    </citation>
    <scope>NUCLEOTIDE SEQUENCE [LARGE SCALE GENOMIC DNA]</scope>
    <source>
        <strain evidence="4">ATCC 33500</strain>
        <strain evidence="7">ATCC 33500 / DSM 1411 / JCM 8866 / NBRC 14739 / NCIMB 2177 / R-4</strain>
    </source>
</reference>
<reference evidence="2 6" key="2">
    <citation type="journal article" date="2012" name="J. Bacteriol.">
        <title>Complete genome sequence of the metabolically versatile halophilic archaeon Haloferax mediterranei, a poly(3-hydroxybutyrate-co-3-hydroxyvalerate) producer.</title>
        <authorList>
            <person name="Han J."/>
            <person name="Zhang F."/>
            <person name="Hou J."/>
            <person name="Liu X."/>
            <person name="Li M."/>
            <person name="Liu H."/>
            <person name="Cai L."/>
            <person name="Zhang B."/>
            <person name="Chen Y."/>
            <person name="Zhou J."/>
            <person name="Hu S."/>
            <person name="Xiang H."/>
        </authorList>
    </citation>
    <scope>NUCLEOTIDE SEQUENCE [LARGE SCALE GENOMIC DNA]</scope>
    <source>
        <strain evidence="6">ATCC 33500 / DSM 1411 / JCM 8866 / NBRC 14739 / NCIMB 2177 / R-4</strain>
        <strain evidence="2">CGMCC 1.2087</strain>
    </source>
</reference>
<dbReference type="KEGG" id="hme:HFX_0547"/>
<evidence type="ECO:0000313" key="9">
    <source>
        <dbReference type="Proteomes" id="UP000299011"/>
    </source>
</evidence>
<dbReference type="InterPro" id="IPR015797">
    <property type="entry name" value="NUDIX_hydrolase-like_dom_sf"/>
</dbReference>
<evidence type="ECO:0000313" key="8">
    <source>
        <dbReference type="Proteomes" id="UP000027075"/>
    </source>
</evidence>
<reference evidence="2" key="5">
    <citation type="submission" date="2014-05" db="EMBL/GenBank/DDBJ databases">
        <authorList>
            <person name="Wang L."/>
            <person name="Yang H."/>
            <person name="Xiang H."/>
        </authorList>
    </citation>
    <scope>NUCLEOTIDE SEQUENCE</scope>
    <source>
        <strain evidence="2">CGMCC 1.2087</strain>
    </source>
</reference>
<dbReference type="STRING" id="523841.HFX_0547"/>
<sequence length="147" mass="16240">MDQYAYVVNVEGAVARDGKYLLIERAPEEEHAAGVLAFPGGKVEQSPGHTAPIEATARRELNEEVGIEVGAVEYVLSRTFEAVGTQCINVVTLCEYEGGEAHARAPEEVAAAHWLSPEEIRDHDDAPEYLKEDIEDIEAYRRETTNQ</sequence>
<name>I3R214_HALMT</name>
<dbReference type="RefSeq" id="WP_004057772.1">
    <property type="nucleotide sequence ID" value="NC_017941.2"/>
</dbReference>
<reference evidence="2" key="1">
    <citation type="journal article" date="2012" name="Appl. Environ. Microbiol.">
        <title>Identification of the haloarchaeal phasin (PhaP) that functions in polyhydroxyalkanoate accumulation and granule formation in Haloferax mediterranei.</title>
        <authorList>
            <person name="Cai S."/>
            <person name="Cai L."/>
            <person name="Liu H."/>
            <person name="Liu X."/>
            <person name="Han J."/>
            <person name="Zhou J."/>
            <person name="Xiang H."/>
        </authorList>
    </citation>
    <scope>NUCLEOTIDE SEQUENCE</scope>
    <source>
        <strain evidence="2">CGMCC 1.2087</strain>
    </source>
</reference>
<gene>
    <name evidence="2" type="primary">mutT</name>
    <name evidence="2" type="ordered locus">HFX_0547</name>
    <name evidence="3" type="ORF">BM92_06520</name>
    <name evidence="4" type="ORF">C439_07720</name>
    <name evidence="5" type="ORF">E6P09_05790</name>
</gene>
<dbReference type="HOGENOM" id="CLU_147343_0_0_2"/>
<dbReference type="Proteomes" id="UP000006469">
    <property type="component" value="Chromosome"/>
</dbReference>
<evidence type="ECO:0000313" key="3">
    <source>
        <dbReference type="EMBL" id="AHZ22324.1"/>
    </source>
</evidence>
<dbReference type="InterPro" id="IPR000086">
    <property type="entry name" value="NUDIX_hydrolase_dom"/>
</dbReference>